<feature type="signal peptide" evidence="1">
    <location>
        <begin position="1"/>
        <end position="25"/>
    </location>
</feature>
<name>A0ABN0NWQ6_TRELE</name>
<dbReference type="RefSeq" id="WP_021688044.1">
    <property type="nucleotide sequence ID" value="NZ_KI260571.1"/>
</dbReference>
<reference evidence="2 3" key="1">
    <citation type="submission" date="2013-08" db="EMBL/GenBank/DDBJ databases">
        <authorList>
            <person name="Weinstock G."/>
            <person name="Sodergren E."/>
            <person name="Wylie T."/>
            <person name="Fulton L."/>
            <person name="Fulton R."/>
            <person name="Fronick C."/>
            <person name="O'Laughlin M."/>
            <person name="Godfrey J."/>
            <person name="Miner T."/>
            <person name="Herter B."/>
            <person name="Appelbaum E."/>
            <person name="Cordes M."/>
            <person name="Lek S."/>
            <person name="Wollam A."/>
            <person name="Pepin K.H."/>
            <person name="Palsikar V.B."/>
            <person name="Mitreva M."/>
            <person name="Wilson R.K."/>
        </authorList>
    </citation>
    <scope>NUCLEOTIDE SEQUENCE [LARGE SCALE GENOMIC DNA]</scope>
    <source>
        <strain evidence="2 3">ATCC 700332</strain>
    </source>
</reference>
<protein>
    <submittedName>
        <fullName evidence="2">Uncharacterized protein</fullName>
    </submittedName>
</protein>
<accession>A0ABN0NWQ6</accession>
<evidence type="ECO:0000313" key="3">
    <source>
        <dbReference type="Proteomes" id="UP000016649"/>
    </source>
</evidence>
<keyword evidence="3" id="KW-1185">Reference proteome</keyword>
<evidence type="ECO:0000313" key="2">
    <source>
        <dbReference type="EMBL" id="ERJ91822.1"/>
    </source>
</evidence>
<feature type="chain" id="PRO_5045824961" evidence="1">
    <location>
        <begin position="26"/>
        <end position="354"/>
    </location>
</feature>
<proteinExistence type="predicted"/>
<gene>
    <name evidence="2" type="ORF">HMPREF9193_01829</name>
</gene>
<dbReference type="EMBL" id="AWVH01000040">
    <property type="protein sequence ID" value="ERJ91822.1"/>
    <property type="molecule type" value="Genomic_DNA"/>
</dbReference>
<dbReference type="Proteomes" id="UP000016649">
    <property type="component" value="Unassembled WGS sequence"/>
</dbReference>
<keyword evidence="1" id="KW-0732">Signal</keyword>
<sequence length="354" mass="37896">MKKIEAGKRFSAAAALLLLTAAAFAYNPPPAGELLYHFTSPFMLSGEVSAAGGPLFHVHPEHTAVNPALSAVEQRIVADVSYTALIAPNQNKTYGQAFNIGTLIPSRYGVFTAVAQGVFVPFNDMLLKNTFTVRGAYSKDITDWLYVGAGLYGGFGSDWALGADIGCVYLPGTVKWLPFLSNVRFGFALTGLGKTYKPATIGIDGLSEKITSYPSIVTPRAGVAGTLFSVNKFSGGLSLDVSLPTFQNLVLDAGFQCLFADIVRLSTGWQINLREAIAQKASWYPSISLSVKFGFTSADESILSKKGWQQSEIIAASAYRPMRANMHAFSTGAAMYLGLKDTAAPEITLWGNNE</sequence>
<evidence type="ECO:0000256" key="1">
    <source>
        <dbReference type="SAM" id="SignalP"/>
    </source>
</evidence>
<organism evidence="2 3">
    <name type="scientific">Treponema lecithinolyticum ATCC 700332</name>
    <dbReference type="NCBI Taxonomy" id="1321815"/>
    <lineage>
        <taxon>Bacteria</taxon>
        <taxon>Pseudomonadati</taxon>
        <taxon>Spirochaetota</taxon>
        <taxon>Spirochaetia</taxon>
        <taxon>Spirochaetales</taxon>
        <taxon>Treponemataceae</taxon>
        <taxon>Treponema</taxon>
    </lineage>
</organism>
<comment type="caution">
    <text evidence="2">The sequence shown here is derived from an EMBL/GenBank/DDBJ whole genome shotgun (WGS) entry which is preliminary data.</text>
</comment>